<sequence length="990" mass="113852">MRCCRLSGSNLTVARCHRCRSLDLSAAQFNIEVNRPGRLRLPKAGFSPRHANSRFFLGTYGDIEARQATCPFCRLVYKSVDRSTLSLPQENDGASVPASPSIRDTKCFLTWELDGRSIDEKNQIVIKARTRRIHIHWDSNAVPDAFAIFLTPREPSSLANMDGNAVWTTSDHFRARRINQDSSKIALIRDWLYQCLHEHDGSCREDFERERNGFAQVAQAAHFGVLDVVEMRLTSLPRRSASKSPVSHEDDECDSSSDESDRGADGLLFEPYVALSYVWGSKEDQQGFERLLTRLNNVMTRGFQNAIEKDLKSMPKVIQSSVELVRRLGYRYLWIDSICIVQDSTRSWKWNSEVMDRIYSNAEFTICAADGNSAKAGLVAFDKPEASSEQIIERCASGVRLMISRDVESQIASSAWNKRAWTFQERLLSHRCLIFTQGRVFFQCRRATFSEDIVTSPQASAISAWSLDLVRSPLVLLSKLKERPFWFYMNCVQLFSGRRLTKSTDVLAAFNGVSNLIEGAMTGPLAFGLPTSHFDLALLWTPKQALKRRIGGDFPSWSWCGWEGGSASYFVQDFIQDCLENVHQWLKSYTWIQWHIRDSQSKLRPLWFTCDRVPANQEQRWKGYNSYEYSEEKYEEKRDERIKLLVAALNEKETQGVSFARGRDFSPGDVGEPIHLRHRKPPAPPEERPREEDDYERSRVTRLQRNDRGHEEQYHYDIGQERDEHRRRPYSPDRKIYEAGQERSELRRPYSPSRREYDDGQKPPEDHYEVYQDGPPPRKEAFRSRLSDPPLDPYGRPVLGERRGKERTFKKRAPESPFAVYKAELMNQFLSEPDSPILQFWTDSVWLYLVEPSDDSEAHPDESGGSSATDNCGPGLQRYGIADATGDWCGSIVLDKEWAQGNMRQPRNGSDPVFQFLALSRAKRFTKDECGTWSFYVPLDRQQSEWDLNYVMLVETQSGVHYRVGVGKVFQHAFRNGVRGSSRWEEVVLG</sequence>
<evidence type="ECO:0000313" key="4">
    <source>
        <dbReference type="Proteomes" id="UP001456524"/>
    </source>
</evidence>
<reference evidence="3 4" key="1">
    <citation type="journal article" date="2022" name="G3 (Bethesda)">
        <title>Enemy or ally: a genomic approach to elucidate the lifestyle of Phyllosticta citrichinaensis.</title>
        <authorList>
            <person name="Buijs V.A."/>
            <person name="Groenewald J.Z."/>
            <person name="Haridas S."/>
            <person name="LaButti K.M."/>
            <person name="Lipzen A."/>
            <person name="Martin F.M."/>
            <person name="Barry K."/>
            <person name="Grigoriev I.V."/>
            <person name="Crous P.W."/>
            <person name="Seidl M.F."/>
        </authorList>
    </citation>
    <scope>NUCLEOTIDE SEQUENCE [LARGE SCALE GENOMIC DNA]</scope>
    <source>
        <strain evidence="3 4">CBS 129764</strain>
    </source>
</reference>
<name>A0ABR1XL26_9PEZI</name>
<feature type="compositionally biased region" description="Basic and acidic residues" evidence="1">
    <location>
        <begin position="685"/>
        <end position="786"/>
    </location>
</feature>
<dbReference type="EMBL" id="JBBWUH010000008">
    <property type="protein sequence ID" value="KAK8159377.1"/>
    <property type="molecule type" value="Genomic_DNA"/>
</dbReference>
<feature type="region of interest" description="Disordered" evidence="1">
    <location>
        <begin position="658"/>
        <end position="811"/>
    </location>
</feature>
<organism evidence="3 4">
    <name type="scientific">Phyllosticta citrichinensis</name>
    <dbReference type="NCBI Taxonomy" id="1130410"/>
    <lineage>
        <taxon>Eukaryota</taxon>
        <taxon>Fungi</taxon>
        <taxon>Dikarya</taxon>
        <taxon>Ascomycota</taxon>
        <taxon>Pezizomycotina</taxon>
        <taxon>Dothideomycetes</taxon>
        <taxon>Dothideomycetes incertae sedis</taxon>
        <taxon>Botryosphaeriales</taxon>
        <taxon>Phyllostictaceae</taxon>
        <taxon>Phyllosticta</taxon>
    </lineage>
</organism>
<feature type="domain" description="Heterokaryon incompatibility" evidence="2">
    <location>
        <begin position="272"/>
        <end position="425"/>
    </location>
</feature>
<evidence type="ECO:0000256" key="1">
    <source>
        <dbReference type="SAM" id="MobiDB-lite"/>
    </source>
</evidence>
<evidence type="ECO:0000259" key="2">
    <source>
        <dbReference type="Pfam" id="PF06985"/>
    </source>
</evidence>
<comment type="caution">
    <text evidence="3">The sequence shown here is derived from an EMBL/GenBank/DDBJ whole genome shotgun (WGS) entry which is preliminary data.</text>
</comment>
<proteinExistence type="predicted"/>
<feature type="compositionally biased region" description="Acidic residues" evidence="1">
    <location>
        <begin position="249"/>
        <end position="258"/>
    </location>
</feature>
<keyword evidence="4" id="KW-1185">Reference proteome</keyword>
<dbReference type="Proteomes" id="UP001456524">
    <property type="component" value="Unassembled WGS sequence"/>
</dbReference>
<feature type="region of interest" description="Disordered" evidence="1">
    <location>
        <begin position="239"/>
        <end position="264"/>
    </location>
</feature>
<evidence type="ECO:0000313" key="3">
    <source>
        <dbReference type="EMBL" id="KAK8159377.1"/>
    </source>
</evidence>
<protein>
    <submittedName>
        <fullName evidence="3">Heterokaryon incompatibility protein-domain-containing protein</fullName>
    </submittedName>
</protein>
<dbReference type="Pfam" id="PF06985">
    <property type="entry name" value="HET"/>
    <property type="match status" value="1"/>
</dbReference>
<feature type="region of interest" description="Disordered" evidence="1">
    <location>
        <begin position="854"/>
        <end position="874"/>
    </location>
</feature>
<gene>
    <name evidence="3" type="ORF">IWX90DRAFT_299140</name>
</gene>
<accession>A0ABR1XL26</accession>
<dbReference type="PANTHER" id="PTHR33112">
    <property type="entry name" value="DOMAIN PROTEIN, PUTATIVE-RELATED"/>
    <property type="match status" value="1"/>
</dbReference>
<dbReference type="PANTHER" id="PTHR33112:SF16">
    <property type="entry name" value="HETEROKARYON INCOMPATIBILITY DOMAIN-CONTAINING PROTEIN"/>
    <property type="match status" value="1"/>
</dbReference>
<dbReference type="InterPro" id="IPR010730">
    <property type="entry name" value="HET"/>
</dbReference>